<dbReference type="Proteomes" id="UP000018201">
    <property type="component" value="Unassembled WGS sequence"/>
</dbReference>
<dbReference type="GO" id="GO:0006457">
    <property type="term" value="P:protein folding"/>
    <property type="evidence" value="ECO:0007669"/>
    <property type="project" value="InterPro"/>
</dbReference>
<feature type="region of interest" description="Disordered" evidence="5">
    <location>
        <begin position="32"/>
        <end position="51"/>
    </location>
</feature>
<keyword evidence="3 4" id="KW-0256">Endoplasmic reticulum</keyword>
<proteinExistence type="inferred from homology"/>
<dbReference type="PANTHER" id="PTHR11073">
    <property type="entry name" value="CALRETICULIN AND CALNEXIN"/>
    <property type="match status" value="1"/>
</dbReference>
<evidence type="ECO:0000313" key="6">
    <source>
        <dbReference type="EMBL" id="CDI85220.1"/>
    </source>
</evidence>
<dbReference type="SUPFAM" id="SSF49899">
    <property type="entry name" value="Concanavalin A-like lectins/glucanases"/>
    <property type="match status" value="1"/>
</dbReference>
<name>U6GYF1_9EIME</name>
<comment type="subcellular location">
    <subcellularLocation>
        <location evidence="1">Endoplasmic reticulum</location>
    </subcellularLocation>
</comment>
<dbReference type="OrthoDB" id="5795902at2759"/>
<dbReference type="InterPro" id="IPR001580">
    <property type="entry name" value="Calret/calnex"/>
</dbReference>
<dbReference type="GO" id="GO:0005509">
    <property type="term" value="F:calcium ion binding"/>
    <property type="evidence" value="ECO:0007669"/>
    <property type="project" value="InterPro"/>
</dbReference>
<dbReference type="GO" id="GO:0036503">
    <property type="term" value="P:ERAD pathway"/>
    <property type="evidence" value="ECO:0007669"/>
    <property type="project" value="TreeGrafter"/>
</dbReference>
<feature type="compositionally biased region" description="Basic and acidic residues" evidence="5">
    <location>
        <begin position="38"/>
        <end position="49"/>
    </location>
</feature>
<comment type="similarity">
    <text evidence="2 4">Belongs to the calreticulin family.</text>
</comment>
<organism evidence="6 7">
    <name type="scientific">Eimeria praecox</name>
    <dbReference type="NCBI Taxonomy" id="51316"/>
    <lineage>
        <taxon>Eukaryota</taxon>
        <taxon>Sar</taxon>
        <taxon>Alveolata</taxon>
        <taxon>Apicomplexa</taxon>
        <taxon>Conoidasida</taxon>
        <taxon>Coccidia</taxon>
        <taxon>Eucoccidiorida</taxon>
        <taxon>Eimeriorina</taxon>
        <taxon>Eimeriidae</taxon>
        <taxon>Eimeria</taxon>
    </lineage>
</organism>
<dbReference type="Pfam" id="PF00262">
    <property type="entry name" value="Calreticulin"/>
    <property type="match status" value="1"/>
</dbReference>
<dbReference type="VEuPathDB" id="ToxoDB:EPH_0053010"/>
<evidence type="ECO:0000256" key="3">
    <source>
        <dbReference type="ARBA" id="ARBA00022824"/>
    </source>
</evidence>
<evidence type="ECO:0000256" key="4">
    <source>
        <dbReference type="RuleBase" id="RU362126"/>
    </source>
</evidence>
<feature type="region of interest" description="Disordered" evidence="5">
    <location>
        <begin position="1"/>
        <end position="24"/>
    </location>
</feature>
<accession>U6GYF1</accession>
<dbReference type="PANTHER" id="PTHR11073:SF1">
    <property type="entry name" value="CALNEXIN 14D-RELATED"/>
    <property type="match status" value="1"/>
</dbReference>
<dbReference type="EMBL" id="HG693550">
    <property type="protein sequence ID" value="CDI85220.1"/>
    <property type="molecule type" value="Genomic_DNA"/>
</dbReference>
<dbReference type="InterPro" id="IPR013320">
    <property type="entry name" value="ConA-like_dom_sf"/>
</dbReference>
<dbReference type="GO" id="GO:0051082">
    <property type="term" value="F:unfolded protein binding"/>
    <property type="evidence" value="ECO:0007669"/>
    <property type="project" value="InterPro"/>
</dbReference>
<evidence type="ECO:0000256" key="1">
    <source>
        <dbReference type="ARBA" id="ARBA00004240"/>
    </source>
</evidence>
<dbReference type="GO" id="GO:0005789">
    <property type="term" value="C:endoplasmic reticulum membrane"/>
    <property type="evidence" value="ECO:0007669"/>
    <property type="project" value="TreeGrafter"/>
</dbReference>
<keyword evidence="7" id="KW-1185">Reference proteome</keyword>
<evidence type="ECO:0000313" key="7">
    <source>
        <dbReference type="Proteomes" id="UP000018201"/>
    </source>
</evidence>
<reference evidence="6" key="2">
    <citation type="submission" date="2013-10" db="EMBL/GenBank/DDBJ databases">
        <authorList>
            <person name="Aslett M."/>
        </authorList>
    </citation>
    <scope>NUCLEOTIDE SEQUENCE [LARGE SCALE GENOMIC DNA]</scope>
    <source>
        <strain evidence="6">Houghton</strain>
    </source>
</reference>
<protein>
    <submittedName>
        <fullName evidence="6">Calnexin, putative</fullName>
    </submittedName>
</protein>
<feature type="compositionally biased region" description="Polar residues" evidence="5">
    <location>
        <begin position="1"/>
        <end position="10"/>
    </location>
</feature>
<keyword evidence="4" id="KW-0143">Chaperone</keyword>
<dbReference type="Gene3D" id="2.60.120.200">
    <property type="match status" value="1"/>
</dbReference>
<evidence type="ECO:0000256" key="2">
    <source>
        <dbReference type="ARBA" id="ARBA00010983"/>
    </source>
</evidence>
<sequence>MCPAGLNQNAALPRKPGSKLLAGVDSGLPSHGWLSEGKPAHENARESTKSRSLLGHYENAKLDSETEAFVESPDNDAEDSVVPEERSALLQWKKRQQIARWIAAGRFRNADADEDPPPDPAEERLLDRLSAPVVAEEPPIDFGYDLHLSVQEREYMDSRVKEELAKIQRASQDSPSLEGLLFAETFDSPDVFDSWVMSASYTHPGRWLHRLRLPEAIEGDHGIMTASPGFRHAISTLLPTTVRLSSRRPLVLQYELQQQQPDFRCGGGHLTFFTADAPSHCHFDESTAYALRRILALKAEQHAYTALLSIQHSLHPRLPLPFSEKSRLFTLIIKPEGSFTILLDGRMVRKEIVTEFPSFNAVGLAFMAMDSGTLVDNIIVSDDIAAVQRFSRATFWVGSAGTLVFPILCVQ</sequence>
<reference evidence="6" key="1">
    <citation type="submission" date="2013-10" db="EMBL/GenBank/DDBJ databases">
        <title>Genomic analysis of the causative agents of coccidiosis in chickens.</title>
        <authorList>
            <person name="Reid A.J."/>
            <person name="Blake D."/>
            <person name="Billington K."/>
            <person name="Browne H."/>
            <person name="Dunn M."/>
            <person name="Hung S."/>
            <person name="Kawahara F."/>
            <person name="Miranda-Saavedra D."/>
            <person name="Mourier T."/>
            <person name="Nagra H."/>
            <person name="Otto T.D."/>
            <person name="Rawlings N."/>
            <person name="Sanchez A."/>
            <person name="Sanders M."/>
            <person name="Subramaniam C."/>
            <person name="Tay Y."/>
            <person name="Dear P."/>
            <person name="Doerig C."/>
            <person name="Gruber A."/>
            <person name="Parkinson J."/>
            <person name="Shirley M."/>
            <person name="Wan K.L."/>
            <person name="Berriman M."/>
            <person name="Tomley F."/>
            <person name="Pain A."/>
        </authorList>
    </citation>
    <scope>NUCLEOTIDE SEQUENCE [LARGE SCALE GENOMIC DNA]</scope>
    <source>
        <strain evidence="6">Houghton</strain>
    </source>
</reference>
<evidence type="ECO:0000256" key="5">
    <source>
        <dbReference type="SAM" id="MobiDB-lite"/>
    </source>
</evidence>
<dbReference type="AlphaFoldDB" id="U6GYF1"/>
<gene>
    <name evidence="6" type="ORF">EPH_0053010</name>
</gene>